<sequence length="292" mass="31395">MGGFQQRPWTPTKRRGPIAAEFASPGPASVSLPSTIGTRPLDSKTGRAPAFSFGNRHNDKTETIGPGPGQYNVTGLSAKGKDTPKAASLHGRPKDCKGDNTPAPGDYNPDKAEKVIHDNAPKYTFGLKTNREKPLDTPAPNSYNVNGLQKSPMFSFGSRNSIDKIPNTPAPNVYNIPNTLGDKKSAPAYTISGRNKDLVDERVKNPGPGSYNNVDPITYKEHAPSYTISGRTNIPCDHLNVPGPGVYSPEKVEVHLRHAPAYSFGIRHSPFLGSAIGHSTGSLVWDQAFSLR</sequence>
<feature type="region of interest" description="Disordered" evidence="1">
    <location>
        <begin position="1"/>
        <end position="108"/>
    </location>
</feature>
<organism evidence="2 3">
    <name type="scientific">Agrilus planipennis</name>
    <name type="common">Emerald ash borer</name>
    <name type="synonym">Agrilus marcopoli</name>
    <dbReference type="NCBI Taxonomy" id="224129"/>
    <lineage>
        <taxon>Eukaryota</taxon>
        <taxon>Metazoa</taxon>
        <taxon>Ecdysozoa</taxon>
        <taxon>Arthropoda</taxon>
        <taxon>Hexapoda</taxon>
        <taxon>Insecta</taxon>
        <taxon>Pterygota</taxon>
        <taxon>Neoptera</taxon>
        <taxon>Endopterygota</taxon>
        <taxon>Coleoptera</taxon>
        <taxon>Polyphaga</taxon>
        <taxon>Elateriformia</taxon>
        <taxon>Buprestoidea</taxon>
        <taxon>Buprestidae</taxon>
        <taxon>Agrilinae</taxon>
        <taxon>Agrilus</taxon>
    </lineage>
</organism>
<reference evidence="3" key="1">
    <citation type="submission" date="2025-08" db="UniProtKB">
        <authorList>
            <consortium name="RefSeq"/>
        </authorList>
    </citation>
    <scope>IDENTIFICATION</scope>
    <source>
        <tissue evidence="3">Entire body</tissue>
    </source>
</reference>
<dbReference type="Proteomes" id="UP000192223">
    <property type="component" value="Unplaced"/>
</dbReference>
<accession>A0A1W4XWC0</accession>
<dbReference type="PANTHER" id="PTHR21580">
    <property type="entry name" value="SHIPPO-1-RELATED"/>
    <property type="match status" value="1"/>
</dbReference>
<keyword evidence="2" id="KW-1185">Reference proteome</keyword>
<dbReference type="InterPro" id="IPR010736">
    <property type="entry name" value="SHIPPO-rpt"/>
</dbReference>
<evidence type="ECO:0000313" key="2">
    <source>
        <dbReference type="Proteomes" id="UP000192223"/>
    </source>
</evidence>
<dbReference type="AlphaFoldDB" id="A0A1W4XWC0"/>
<dbReference type="GeneID" id="108745137"/>
<proteinExistence type="predicted"/>
<dbReference type="OrthoDB" id="406368at2759"/>
<evidence type="ECO:0000256" key="1">
    <source>
        <dbReference type="SAM" id="MobiDB-lite"/>
    </source>
</evidence>
<dbReference type="GO" id="GO:0005856">
    <property type="term" value="C:cytoskeleton"/>
    <property type="evidence" value="ECO:0007669"/>
    <property type="project" value="TreeGrafter"/>
</dbReference>
<dbReference type="InterPro" id="IPR051291">
    <property type="entry name" value="CIMAP"/>
</dbReference>
<dbReference type="RefSeq" id="XP_018336730.1">
    <property type="nucleotide sequence ID" value="XM_018481228.1"/>
</dbReference>
<name>A0A1W4XWC0_AGRPL</name>
<dbReference type="PANTHER" id="PTHR21580:SF28">
    <property type="entry name" value="BOREALIN N-TERMINAL DOMAIN-CONTAINING PROTEIN-RELATED"/>
    <property type="match status" value="1"/>
</dbReference>
<protein>
    <submittedName>
        <fullName evidence="3">Outer dense fiber protein 3 isoform X4</fullName>
    </submittedName>
</protein>
<feature type="region of interest" description="Disordered" evidence="1">
    <location>
        <begin position="126"/>
        <end position="146"/>
    </location>
</feature>
<evidence type="ECO:0000313" key="3">
    <source>
        <dbReference type="RefSeq" id="XP_018336730.1"/>
    </source>
</evidence>
<gene>
    <name evidence="3" type="primary">LOC108745137</name>
</gene>
<dbReference type="Pfam" id="PF07004">
    <property type="entry name" value="SHIPPO-rpt"/>
    <property type="match status" value="7"/>
</dbReference>